<evidence type="ECO:0000256" key="5">
    <source>
        <dbReference type="ARBA" id="ARBA00022741"/>
    </source>
</evidence>
<keyword evidence="6 11" id="KW-0418">Kinase</keyword>
<comment type="caution">
    <text evidence="11">The sequence shown here is derived from an EMBL/GenBank/DDBJ whole genome shotgun (WGS) entry which is preliminary data.</text>
</comment>
<feature type="transmembrane region" description="Helical" evidence="9">
    <location>
        <begin position="240"/>
        <end position="259"/>
    </location>
</feature>
<dbReference type="GO" id="GO:0046983">
    <property type="term" value="F:protein dimerization activity"/>
    <property type="evidence" value="ECO:0007669"/>
    <property type="project" value="InterPro"/>
</dbReference>
<evidence type="ECO:0000256" key="7">
    <source>
        <dbReference type="ARBA" id="ARBA00022840"/>
    </source>
</evidence>
<dbReference type="OrthoDB" id="227596at2"/>
<organism evidence="11 12">
    <name type="scientific">Amycolatopsis acidicola</name>
    <dbReference type="NCBI Taxonomy" id="2596893"/>
    <lineage>
        <taxon>Bacteria</taxon>
        <taxon>Bacillati</taxon>
        <taxon>Actinomycetota</taxon>
        <taxon>Actinomycetes</taxon>
        <taxon>Pseudonocardiales</taxon>
        <taxon>Pseudonocardiaceae</taxon>
        <taxon>Amycolatopsis</taxon>
    </lineage>
</organism>
<evidence type="ECO:0000256" key="4">
    <source>
        <dbReference type="ARBA" id="ARBA00022679"/>
    </source>
</evidence>
<feature type="transmembrane region" description="Helical" evidence="9">
    <location>
        <begin position="47"/>
        <end position="64"/>
    </location>
</feature>
<dbReference type="SUPFAM" id="SSF55874">
    <property type="entry name" value="ATPase domain of HSP90 chaperone/DNA topoisomerase II/histidine kinase"/>
    <property type="match status" value="1"/>
</dbReference>
<reference evidence="11" key="1">
    <citation type="submission" date="2019-09" db="EMBL/GenBank/DDBJ databases">
        <authorList>
            <person name="Teo W.F.A."/>
            <person name="Duangmal K."/>
        </authorList>
    </citation>
    <scope>NUCLEOTIDE SEQUENCE [LARGE SCALE GENOMIC DNA]</scope>
    <source>
        <strain evidence="11">K81G1</strain>
    </source>
</reference>
<dbReference type="RefSeq" id="WP_144753969.1">
    <property type="nucleotide sequence ID" value="NZ_VMNW02000094.1"/>
</dbReference>
<proteinExistence type="predicted"/>
<evidence type="ECO:0000259" key="10">
    <source>
        <dbReference type="Pfam" id="PF07730"/>
    </source>
</evidence>
<dbReference type="Pfam" id="PF07730">
    <property type="entry name" value="HisKA_3"/>
    <property type="match status" value="1"/>
</dbReference>
<dbReference type="CDD" id="cd16917">
    <property type="entry name" value="HATPase_UhpB-NarQ-NarX-like"/>
    <property type="match status" value="1"/>
</dbReference>
<comment type="catalytic activity">
    <reaction evidence="1">
        <text>ATP + protein L-histidine = ADP + protein N-phospho-L-histidine.</text>
        <dbReference type="EC" id="2.7.13.3"/>
    </reaction>
</comment>
<feature type="transmembrane region" description="Helical" evidence="9">
    <location>
        <begin position="217"/>
        <end position="233"/>
    </location>
</feature>
<feature type="transmembrane region" description="Helical" evidence="9">
    <location>
        <begin position="70"/>
        <end position="87"/>
    </location>
</feature>
<dbReference type="PANTHER" id="PTHR24421">
    <property type="entry name" value="NITRATE/NITRITE SENSOR PROTEIN NARX-RELATED"/>
    <property type="match status" value="1"/>
</dbReference>
<feature type="transmembrane region" description="Helical" evidence="9">
    <location>
        <begin position="122"/>
        <end position="140"/>
    </location>
</feature>
<dbReference type="InterPro" id="IPR011712">
    <property type="entry name" value="Sig_transdc_His_kin_sub3_dim/P"/>
</dbReference>
<dbReference type="InterPro" id="IPR036890">
    <property type="entry name" value="HATPase_C_sf"/>
</dbReference>
<dbReference type="GO" id="GO:0016020">
    <property type="term" value="C:membrane"/>
    <property type="evidence" value="ECO:0007669"/>
    <property type="project" value="InterPro"/>
</dbReference>
<evidence type="ECO:0000256" key="1">
    <source>
        <dbReference type="ARBA" id="ARBA00000085"/>
    </source>
</evidence>
<protein>
    <recommendedName>
        <fullName evidence="2">histidine kinase</fullName>
        <ecNumber evidence="2">2.7.13.3</ecNumber>
    </recommendedName>
</protein>
<accession>A0A5N0UNP0</accession>
<sequence>MPFSDRLRQAWRWLGLEGVVLLAALAVDVLIVFSAAFDYFGPRGRDLLLLPGILAMAGCALWARKHPARALFAGAAVLVASTALIRYTDASAYSTLLTDLSLTETVAGVELVYLSVRRLRPMIAFAGVSTLVIAALIAATNRSHHSLSSTTMSETLVLGLVLLVGAVAAGAWQRRTNKPPRTGPVAELLRAQWPLIGGLCLPLFLELYGALDHGIRAFPLLICSTAAAILAVLSTRIPLLAGSLISVVFLVSGGATLIAPRGYDFSFGTVPLTQIAAGMVVVVFLIRQVQAAQAWLVIGLMSVTVGITTVAAHTRAGAPDLGSLFIGGLLTLGISVAVGLFFRARDSERTQAVESAVNQAQTSERMALARELHDVVAHHVTGIVVQAQAAKMMGEKNPAVALEALGRIEEAGTEALVAMRRLVRSMRSSADNTEHATTDLDADLRQLAGSAVGAPVVLDLSVTPDIPQEVARSALRLVQESLTNVGKHAPAATRIDVLAEVADGELHVRVGNDGHDPAARPAGGSGGYGLVGMRERVELLHGRLFAGPVDDGWLVEAWLPLEESE</sequence>
<dbReference type="GO" id="GO:0005524">
    <property type="term" value="F:ATP binding"/>
    <property type="evidence" value="ECO:0007669"/>
    <property type="project" value="UniProtKB-KW"/>
</dbReference>
<dbReference type="EC" id="2.7.13.3" evidence="2"/>
<evidence type="ECO:0000256" key="2">
    <source>
        <dbReference type="ARBA" id="ARBA00012438"/>
    </source>
</evidence>
<name>A0A5N0UNP0_9PSEU</name>
<evidence type="ECO:0000256" key="9">
    <source>
        <dbReference type="SAM" id="Phobius"/>
    </source>
</evidence>
<feature type="transmembrane region" description="Helical" evidence="9">
    <location>
        <begin position="265"/>
        <end position="286"/>
    </location>
</feature>
<keyword evidence="7" id="KW-0067">ATP-binding</keyword>
<feature type="transmembrane region" description="Helical" evidence="9">
    <location>
        <begin position="293"/>
        <end position="312"/>
    </location>
</feature>
<keyword evidence="8" id="KW-0902">Two-component regulatory system</keyword>
<feature type="domain" description="Signal transduction histidine kinase subgroup 3 dimerisation and phosphoacceptor" evidence="10">
    <location>
        <begin position="364"/>
        <end position="429"/>
    </location>
</feature>
<keyword evidence="4" id="KW-0808">Transferase</keyword>
<evidence type="ECO:0000256" key="8">
    <source>
        <dbReference type="ARBA" id="ARBA00023012"/>
    </source>
</evidence>
<dbReference type="Proteomes" id="UP000319769">
    <property type="component" value="Unassembled WGS sequence"/>
</dbReference>
<keyword evidence="9" id="KW-1133">Transmembrane helix</keyword>
<feature type="transmembrane region" description="Helical" evidence="9">
    <location>
        <begin position="324"/>
        <end position="342"/>
    </location>
</feature>
<evidence type="ECO:0000313" key="12">
    <source>
        <dbReference type="Proteomes" id="UP000319769"/>
    </source>
</evidence>
<dbReference type="InterPro" id="IPR050482">
    <property type="entry name" value="Sensor_HK_TwoCompSys"/>
</dbReference>
<dbReference type="Gene3D" id="1.20.5.1930">
    <property type="match status" value="1"/>
</dbReference>
<feature type="transmembrane region" description="Helical" evidence="9">
    <location>
        <begin position="20"/>
        <end position="40"/>
    </location>
</feature>
<evidence type="ECO:0000256" key="6">
    <source>
        <dbReference type="ARBA" id="ARBA00022777"/>
    </source>
</evidence>
<dbReference type="Gene3D" id="3.30.565.10">
    <property type="entry name" value="Histidine kinase-like ATPase, C-terminal domain"/>
    <property type="match status" value="1"/>
</dbReference>
<keyword evidence="9" id="KW-0472">Membrane</keyword>
<keyword evidence="5" id="KW-0547">Nucleotide-binding</keyword>
<gene>
    <name evidence="11" type="ORF">FPZ12_037925</name>
</gene>
<feature type="transmembrane region" description="Helical" evidence="9">
    <location>
        <begin position="193"/>
        <end position="211"/>
    </location>
</feature>
<dbReference type="EMBL" id="VMNW02000094">
    <property type="protein sequence ID" value="KAA9151907.1"/>
    <property type="molecule type" value="Genomic_DNA"/>
</dbReference>
<keyword evidence="12" id="KW-1185">Reference proteome</keyword>
<keyword evidence="3" id="KW-0597">Phosphoprotein</keyword>
<feature type="transmembrane region" description="Helical" evidence="9">
    <location>
        <begin position="152"/>
        <end position="172"/>
    </location>
</feature>
<evidence type="ECO:0000256" key="3">
    <source>
        <dbReference type="ARBA" id="ARBA00022553"/>
    </source>
</evidence>
<dbReference type="GO" id="GO:0000155">
    <property type="term" value="F:phosphorelay sensor kinase activity"/>
    <property type="evidence" value="ECO:0007669"/>
    <property type="project" value="InterPro"/>
</dbReference>
<keyword evidence="9" id="KW-0812">Transmembrane</keyword>
<dbReference type="AlphaFoldDB" id="A0A5N0UNP0"/>
<dbReference type="PANTHER" id="PTHR24421:SF10">
    <property type="entry name" value="NITRATE_NITRITE SENSOR PROTEIN NARQ"/>
    <property type="match status" value="1"/>
</dbReference>
<evidence type="ECO:0000313" key="11">
    <source>
        <dbReference type="EMBL" id="KAA9151907.1"/>
    </source>
</evidence>